<protein>
    <submittedName>
        <fullName evidence="2">Uncharacterized protein</fullName>
    </submittedName>
</protein>
<reference evidence="2 3" key="1">
    <citation type="submission" date="2017-11" db="EMBL/GenBank/DDBJ databases">
        <title>De-novo sequencing of pomegranate (Punica granatum L.) genome.</title>
        <authorList>
            <person name="Akparov Z."/>
            <person name="Amiraslanov A."/>
            <person name="Hajiyeva S."/>
            <person name="Abbasov M."/>
            <person name="Kaur K."/>
            <person name="Hamwieh A."/>
            <person name="Solovyev V."/>
            <person name="Salamov A."/>
            <person name="Braich B."/>
            <person name="Kosarev P."/>
            <person name="Mahmoud A."/>
            <person name="Hajiyev E."/>
            <person name="Babayeva S."/>
            <person name="Izzatullayeva V."/>
            <person name="Mammadov A."/>
            <person name="Mammadov A."/>
            <person name="Sharifova S."/>
            <person name="Ojaghi J."/>
            <person name="Eynullazada K."/>
            <person name="Bayramov B."/>
            <person name="Abdulazimova A."/>
            <person name="Shahmuradov I."/>
        </authorList>
    </citation>
    <scope>NUCLEOTIDE SEQUENCE [LARGE SCALE GENOMIC DNA]</scope>
    <source>
        <strain evidence="3">cv. AG2017</strain>
        <tissue evidence="2">Leaf</tissue>
    </source>
</reference>
<evidence type="ECO:0000313" key="2">
    <source>
        <dbReference type="EMBL" id="PKI50128.1"/>
    </source>
</evidence>
<gene>
    <name evidence="2" type="ORF">CRG98_029452</name>
</gene>
<accession>A0A2I0J1K7</accession>
<keyword evidence="3" id="KW-1185">Reference proteome</keyword>
<sequence>MGREFWAEPEARRNGPDRLGWTGQSELGRICWAGPAQTKRWAEPVRRRVSGEDEVGRRRGVRRPRTAVLASGRRDDGARDGGEYRLSCAVLWRGVTRPGSARIVGKFRFLARFSSFSARDFPSSIAGNSGN</sequence>
<proteinExistence type="predicted"/>
<feature type="region of interest" description="Disordered" evidence="1">
    <location>
        <begin position="1"/>
        <end position="20"/>
    </location>
</feature>
<dbReference type="Proteomes" id="UP000233551">
    <property type="component" value="Unassembled WGS sequence"/>
</dbReference>
<organism evidence="2 3">
    <name type="scientific">Punica granatum</name>
    <name type="common">Pomegranate</name>
    <dbReference type="NCBI Taxonomy" id="22663"/>
    <lineage>
        <taxon>Eukaryota</taxon>
        <taxon>Viridiplantae</taxon>
        <taxon>Streptophyta</taxon>
        <taxon>Embryophyta</taxon>
        <taxon>Tracheophyta</taxon>
        <taxon>Spermatophyta</taxon>
        <taxon>Magnoliopsida</taxon>
        <taxon>eudicotyledons</taxon>
        <taxon>Gunneridae</taxon>
        <taxon>Pentapetalae</taxon>
        <taxon>rosids</taxon>
        <taxon>malvids</taxon>
        <taxon>Myrtales</taxon>
        <taxon>Lythraceae</taxon>
        <taxon>Punica</taxon>
    </lineage>
</organism>
<comment type="caution">
    <text evidence="2">The sequence shown here is derived from an EMBL/GenBank/DDBJ whole genome shotgun (WGS) entry which is preliminary data.</text>
</comment>
<name>A0A2I0J1K7_PUNGR</name>
<evidence type="ECO:0000313" key="3">
    <source>
        <dbReference type="Proteomes" id="UP000233551"/>
    </source>
</evidence>
<dbReference type="AlphaFoldDB" id="A0A2I0J1K7"/>
<evidence type="ECO:0000256" key="1">
    <source>
        <dbReference type="SAM" id="MobiDB-lite"/>
    </source>
</evidence>
<dbReference type="EMBL" id="PGOL01002143">
    <property type="protein sequence ID" value="PKI50128.1"/>
    <property type="molecule type" value="Genomic_DNA"/>
</dbReference>
<feature type="compositionally biased region" description="Basic and acidic residues" evidence="1">
    <location>
        <begin position="1"/>
        <end position="16"/>
    </location>
</feature>